<evidence type="ECO:0000313" key="11">
    <source>
        <dbReference type="Proteomes" id="UP001165652"/>
    </source>
</evidence>
<keyword evidence="4 9" id="KW-0808">Transferase</keyword>
<organism evidence="10 11">
    <name type="scientific">Rhodoplanes tepidamans</name>
    <name type="common">Rhodoplanes cryptolactis</name>
    <dbReference type="NCBI Taxonomy" id="200616"/>
    <lineage>
        <taxon>Bacteria</taxon>
        <taxon>Pseudomonadati</taxon>
        <taxon>Pseudomonadota</taxon>
        <taxon>Alphaproteobacteria</taxon>
        <taxon>Hyphomicrobiales</taxon>
        <taxon>Nitrobacteraceae</taxon>
        <taxon>Rhodoplanes</taxon>
    </lineage>
</organism>
<reference evidence="10" key="2">
    <citation type="submission" date="2023-02" db="EMBL/GenBank/DDBJ databases">
        <authorList>
            <person name="Rayyan A."/>
            <person name="Meyer T."/>
            <person name="Kyndt J.A."/>
        </authorList>
    </citation>
    <scope>NUCLEOTIDE SEQUENCE</scope>
    <source>
        <strain evidence="10">DSM 9987</strain>
    </source>
</reference>
<dbReference type="InterPro" id="IPR006001">
    <property type="entry name" value="Therm_gnt_kin"/>
</dbReference>
<comment type="catalytic activity">
    <reaction evidence="8 9">
        <text>D-gluconate + ATP = 6-phospho-D-gluconate + ADP + H(+)</text>
        <dbReference type="Rhea" id="RHEA:19433"/>
        <dbReference type="ChEBI" id="CHEBI:15378"/>
        <dbReference type="ChEBI" id="CHEBI:18391"/>
        <dbReference type="ChEBI" id="CHEBI:30616"/>
        <dbReference type="ChEBI" id="CHEBI:58759"/>
        <dbReference type="ChEBI" id="CHEBI:456216"/>
        <dbReference type="EC" id="2.7.1.12"/>
    </reaction>
</comment>
<dbReference type="Gene3D" id="3.40.50.300">
    <property type="entry name" value="P-loop containing nucleotide triphosphate hydrolases"/>
    <property type="match status" value="1"/>
</dbReference>
<dbReference type="CDD" id="cd02021">
    <property type="entry name" value="GntK"/>
    <property type="match status" value="1"/>
</dbReference>
<evidence type="ECO:0000256" key="5">
    <source>
        <dbReference type="ARBA" id="ARBA00022741"/>
    </source>
</evidence>
<comment type="caution">
    <text evidence="10">The sequence shown here is derived from an EMBL/GenBank/DDBJ whole genome shotgun (WGS) entry which is preliminary data.</text>
</comment>
<evidence type="ECO:0000256" key="8">
    <source>
        <dbReference type="ARBA" id="ARBA00048090"/>
    </source>
</evidence>
<dbReference type="PANTHER" id="PTHR43442:SF3">
    <property type="entry name" value="GLUCONOKINASE-RELATED"/>
    <property type="match status" value="1"/>
</dbReference>
<dbReference type="Proteomes" id="UP001165652">
    <property type="component" value="Unassembled WGS sequence"/>
</dbReference>
<evidence type="ECO:0000256" key="1">
    <source>
        <dbReference type="ARBA" id="ARBA00004761"/>
    </source>
</evidence>
<dbReference type="SUPFAM" id="SSF52540">
    <property type="entry name" value="P-loop containing nucleoside triphosphate hydrolases"/>
    <property type="match status" value="1"/>
</dbReference>
<sequence>MIVVLMGVSGSGKTTVGMLLAARLGCGFSDADSFHPPENVEKMHAGIALNDDDRRPWLAALRAAIEGWEQQGVDHVLACSALKQAYREVLSPAGDVTFVYLRGSADVIAPRLAARTGHYMNPALLDSQFATLEEPRDAIVVDIDRTPDEIVDAIVAALGRPSPQASQAGT</sequence>
<evidence type="ECO:0000256" key="4">
    <source>
        <dbReference type="ARBA" id="ARBA00022679"/>
    </source>
</evidence>
<gene>
    <name evidence="10" type="ORF">PQJ73_24660</name>
</gene>
<dbReference type="InterPro" id="IPR027417">
    <property type="entry name" value="P-loop_NTPase"/>
</dbReference>
<keyword evidence="7 9" id="KW-0067">ATP-binding</keyword>
<dbReference type="EC" id="2.7.1.12" evidence="3 9"/>
<dbReference type="InterPro" id="IPR031322">
    <property type="entry name" value="Shikimate/glucono_kinase"/>
</dbReference>
<protein>
    <recommendedName>
        <fullName evidence="3 9">Gluconokinase</fullName>
        <ecNumber evidence="3 9">2.7.1.12</ecNumber>
    </recommendedName>
</protein>
<dbReference type="PANTHER" id="PTHR43442">
    <property type="entry name" value="GLUCONOKINASE-RELATED"/>
    <property type="match status" value="1"/>
</dbReference>
<comment type="similarity">
    <text evidence="2 9">Belongs to the gluconokinase GntK/GntV family.</text>
</comment>
<evidence type="ECO:0000256" key="9">
    <source>
        <dbReference type="RuleBase" id="RU363066"/>
    </source>
</evidence>
<keyword evidence="6 9" id="KW-0418">Kinase</keyword>
<evidence type="ECO:0000256" key="6">
    <source>
        <dbReference type="ARBA" id="ARBA00022777"/>
    </source>
</evidence>
<proteinExistence type="inferred from homology"/>
<keyword evidence="11" id="KW-1185">Reference proteome</keyword>
<comment type="pathway">
    <text evidence="1">Carbohydrate acid metabolism.</text>
</comment>
<reference evidence="10" key="1">
    <citation type="journal article" date="2023" name="Microbiol Resour">
        <title>Genome Sequences of Rhodoplanes serenus and Two Thermotolerant Strains, Rhodoplanes tepidamans and 'Rhodoplanes cryptolactis,' Further Refine the Genus.</title>
        <authorList>
            <person name="Rayyan A.A."/>
            <person name="Kyndt J.A."/>
        </authorList>
    </citation>
    <scope>NUCLEOTIDE SEQUENCE</scope>
    <source>
        <strain evidence="10">DSM 9987</strain>
    </source>
</reference>
<name>A0ABT5JHB0_RHOTP</name>
<dbReference type="Pfam" id="PF01202">
    <property type="entry name" value="SKI"/>
    <property type="match status" value="1"/>
</dbReference>
<dbReference type="RefSeq" id="WP_272779721.1">
    <property type="nucleotide sequence ID" value="NZ_JAQQLI010000055.1"/>
</dbReference>
<evidence type="ECO:0000256" key="2">
    <source>
        <dbReference type="ARBA" id="ARBA00008420"/>
    </source>
</evidence>
<evidence type="ECO:0000256" key="7">
    <source>
        <dbReference type="ARBA" id="ARBA00022840"/>
    </source>
</evidence>
<evidence type="ECO:0000256" key="3">
    <source>
        <dbReference type="ARBA" id="ARBA00012054"/>
    </source>
</evidence>
<keyword evidence="5 9" id="KW-0547">Nucleotide-binding</keyword>
<dbReference type="NCBIfam" id="TIGR01313">
    <property type="entry name" value="therm_gnt_kin"/>
    <property type="match status" value="1"/>
</dbReference>
<evidence type="ECO:0000313" key="10">
    <source>
        <dbReference type="EMBL" id="MDC7788888.1"/>
    </source>
</evidence>
<dbReference type="EMBL" id="JAQQLI010000055">
    <property type="protein sequence ID" value="MDC7788888.1"/>
    <property type="molecule type" value="Genomic_DNA"/>
</dbReference>
<accession>A0ABT5JHB0</accession>